<keyword evidence="11 12" id="KW-0676">Redox-active center</keyword>
<evidence type="ECO:0000256" key="4">
    <source>
        <dbReference type="ARBA" id="ARBA00022692"/>
    </source>
</evidence>
<dbReference type="Proteomes" id="UP001224359">
    <property type="component" value="Unassembled WGS sequence"/>
</dbReference>
<evidence type="ECO:0000256" key="5">
    <source>
        <dbReference type="ARBA" id="ARBA00022982"/>
    </source>
</evidence>
<feature type="disulfide bond" description="Redox-active" evidence="12">
    <location>
        <begin position="35"/>
        <end position="38"/>
    </location>
</feature>
<name>A0ABT9VEQ1_9BACI</name>
<dbReference type="InterPro" id="IPR003752">
    <property type="entry name" value="DiS_bond_form_DsbB/BdbC"/>
</dbReference>
<dbReference type="PANTHER" id="PTHR43469">
    <property type="entry name" value="DISULFIDE FORMATION PROTEIN-RELATED"/>
    <property type="match status" value="1"/>
</dbReference>
<evidence type="ECO:0000256" key="7">
    <source>
        <dbReference type="ARBA" id="ARBA00023002"/>
    </source>
</evidence>
<organism evidence="14 15">
    <name type="scientific">Alkalibacillus salilacus</name>
    <dbReference type="NCBI Taxonomy" id="284582"/>
    <lineage>
        <taxon>Bacteria</taxon>
        <taxon>Bacillati</taxon>
        <taxon>Bacillota</taxon>
        <taxon>Bacilli</taxon>
        <taxon>Bacillales</taxon>
        <taxon>Bacillaceae</taxon>
        <taxon>Alkalibacillus</taxon>
    </lineage>
</organism>
<keyword evidence="5 12" id="KW-0249">Electron transport</keyword>
<comment type="function">
    <text evidence="12">Required for disulfide bond formation in some proteins.</text>
</comment>
<dbReference type="Pfam" id="PF02600">
    <property type="entry name" value="DsbB"/>
    <property type="match status" value="1"/>
</dbReference>
<keyword evidence="6 12" id="KW-1133">Transmembrane helix</keyword>
<dbReference type="PIRSF" id="PIRSF036659">
    <property type="entry name" value="BdbC"/>
    <property type="match status" value="1"/>
</dbReference>
<evidence type="ECO:0000256" key="13">
    <source>
        <dbReference type="SAM" id="Phobius"/>
    </source>
</evidence>
<comment type="subcellular location">
    <subcellularLocation>
        <location evidence="12">Cell membrane</location>
        <topology evidence="12">Multi-pass membrane protein</topology>
    </subcellularLocation>
    <subcellularLocation>
        <location evidence="1">Membrane</location>
        <topology evidence="1">Multi-pass membrane protein</topology>
    </subcellularLocation>
</comment>
<proteinExistence type="inferred from homology"/>
<dbReference type="InterPro" id="IPR023380">
    <property type="entry name" value="DsbB-like_sf"/>
</dbReference>
<gene>
    <name evidence="12" type="primary">bdbC</name>
    <name evidence="14" type="ORF">J2S77_001249</name>
</gene>
<dbReference type="Gene3D" id="1.20.1550.10">
    <property type="entry name" value="DsbB-like"/>
    <property type="match status" value="1"/>
</dbReference>
<sequence length="141" mass="15976">MEKQSENTVIMVWLVALVATLGSLYFSEIRQFEPCLLCWYQRIFMYPLVIIMIIGIVGKDRHVFQYSMILSGIGLAISIYHYTIQKIAFMQDNALSCGETSCVAQYINWGGFITIPFLAGLAFAIILTLSILGNRKIKQSH</sequence>
<evidence type="ECO:0000256" key="2">
    <source>
        <dbReference type="ARBA" id="ARBA00007602"/>
    </source>
</evidence>
<dbReference type="RefSeq" id="WP_306975642.1">
    <property type="nucleotide sequence ID" value="NZ_JAUSTQ010000004.1"/>
</dbReference>
<keyword evidence="8 12" id="KW-0472">Membrane</keyword>
<dbReference type="InterPro" id="IPR012187">
    <property type="entry name" value="Disulphide_bond_form_BdbC"/>
</dbReference>
<feature type="transmembrane region" description="Helical" evidence="13">
    <location>
        <begin position="39"/>
        <end position="57"/>
    </location>
</feature>
<dbReference type="HAMAP" id="MF_00287">
    <property type="entry name" value="BdbC"/>
    <property type="match status" value="1"/>
</dbReference>
<evidence type="ECO:0000256" key="11">
    <source>
        <dbReference type="ARBA" id="ARBA00023284"/>
    </source>
</evidence>
<evidence type="ECO:0000256" key="10">
    <source>
        <dbReference type="ARBA" id="ARBA00023186"/>
    </source>
</evidence>
<protein>
    <recommendedName>
        <fullName evidence="12">Probable disulfide formation protein</fullName>
    </recommendedName>
    <alternativeName>
        <fullName evidence="12">Disulfide oxidoreductase</fullName>
    </alternativeName>
    <alternativeName>
        <fullName evidence="12">Thiol-disulfide oxidoreductase</fullName>
    </alternativeName>
</protein>
<keyword evidence="7 12" id="KW-0560">Oxidoreductase</keyword>
<keyword evidence="12" id="KW-1003">Cell membrane</keyword>
<evidence type="ECO:0000313" key="15">
    <source>
        <dbReference type="Proteomes" id="UP001224359"/>
    </source>
</evidence>
<dbReference type="PANTHER" id="PTHR43469:SF1">
    <property type="entry name" value="SPBETA PROPHAGE-DERIVED DISULFIDE BOND FORMATION PROTEIN B"/>
    <property type="match status" value="1"/>
</dbReference>
<evidence type="ECO:0000256" key="9">
    <source>
        <dbReference type="ARBA" id="ARBA00023157"/>
    </source>
</evidence>
<evidence type="ECO:0000313" key="14">
    <source>
        <dbReference type="EMBL" id="MDQ0159285.1"/>
    </source>
</evidence>
<keyword evidence="9 12" id="KW-1015">Disulfide bond</keyword>
<reference evidence="14 15" key="1">
    <citation type="submission" date="2023-07" db="EMBL/GenBank/DDBJ databases">
        <title>Genomic Encyclopedia of Type Strains, Phase IV (KMG-IV): sequencing the most valuable type-strain genomes for metagenomic binning, comparative biology and taxonomic classification.</title>
        <authorList>
            <person name="Goeker M."/>
        </authorList>
    </citation>
    <scope>NUCLEOTIDE SEQUENCE [LARGE SCALE GENOMIC DNA]</scope>
    <source>
        <strain evidence="14 15">DSM 16460</strain>
    </source>
</reference>
<dbReference type="NCBIfam" id="NF002849">
    <property type="entry name" value="PRK03113.1"/>
    <property type="match status" value="1"/>
</dbReference>
<feature type="transmembrane region" description="Helical" evidence="13">
    <location>
        <begin position="109"/>
        <end position="132"/>
    </location>
</feature>
<comment type="similarity">
    <text evidence="2 12">Belongs to the DsbB family. BdbC subfamily.</text>
</comment>
<comment type="caution">
    <text evidence="12">Lacks conserved residue(s) required for the propagation of feature annotation.</text>
</comment>
<evidence type="ECO:0000256" key="6">
    <source>
        <dbReference type="ARBA" id="ARBA00022989"/>
    </source>
</evidence>
<dbReference type="EMBL" id="JAUSTQ010000004">
    <property type="protein sequence ID" value="MDQ0159285.1"/>
    <property type="molecule type" value="Genomic_DNA"/>
</dbReference>
<keyword evidence="3 12" id="KW-0813">Transport</keyword>
<comment type="caution">
    <text evidence="14">The sequence shown here is derived from an EMBL/GenBank/DDBJ whole genome shotgun (WGS) entry which is preliminary data.</text>
</comment>
<evidence type="ECO:0000256" key="8">
    <source>
        <dbReference type="ARBA" id="ARBA00023136"/>
    </source>
</evidence>
<keyword evidence="15" id="KW-1185">Reference proteome</keyword>
<dbReference type="SUPFAM" id="SSF158442">
    <property type="entry name" value="DsbB-like"/>
    <property type="match status" value="1"/>
</dbReference>
<accession>A0ABT9VEQ1</accession>
<evidence type="ECO:0000256" key="1">
    <source>
        <dbReference type="ARBA" id="ARBA00004141"/>
    </source>
</evidence>
<keyword evidence="4 12" id="KW-0812">Transmembrane</keyword>
<feature type="transmembrane region" description="Helical" evidence="13">
    <location>
        <begin position="69"/>
        <end position="89"/>
    </location>
</feature>
<evidence type="ECO:0000256" key="12">
    <source>
        <dbReference type="HAMAP-Rule" id="MF_00287"/>
    </source>
</evidence>
<evidence type="ECO:0000256" key="3">
    <source>
        <dbReference type="ARBA" id="ARBA00022448"/>
    </source>
</evidence>
<feature type="transmembrane region" description="Helical" evidence="13">
    <location>
        <begin position="7"/>
        <end position="27"/>
    </location>
</feature>
<keyword evidence="10 12" id="KW-0143">Chaperone</keyword>